<keyword evidence="2" id="KW-1185">Reference proteome</keyword>
<gene>
    <name evidence="1" type="ORF">OCV88_12195</name>
</gene>
<sequence length="69" mass="7902">MDEKLMNQCTHNCHTCGSACGSTDKKQESFFDKLENISEAYNQLDEEEVLKILGDTVSQWEKELDEGKE</sequence>
<protein>
    <submittedName>
        <fullName evidence="1">Uncharacterized protein</fullName>
    </submittedName>
</protein>
<evidence type="ECO:0000313" key="1">
    <source>
        <dbReference type="EMBL" id="MCU6763078.1"/>
    </source>
</evidence>
<accession>A0ABT2TLK5</accession>
<dbReference type="Proteomes" id="UP001652442">
    <property type="component" value="Unassembled WGS sequence"/>
</dbReference>
<name>A0ABT2TLK5_9FIRM</name>
<organism evidence="1 2">
    <name type="scientific">Brotonthovivens ammoniilytica</name>
    <dbReference type="NCBI Taxonomy" id="2981725"/>
    <lineage>
        <taxon>Bacteria</taxon>
        <taxon>Bacillati</taxon>
        <taxon>Bacillota</taxon>
        <taxon>Clostridia</taxon>
        <taxon>Lachnospirales</taxon>
        <taxon>Lachnospiraceae</taxon>
        <taxon>Brotonthovivens</taxon>
    </lineage>
</organism>
<dbReference type="RefSeq" id="WP_158425733.1">
    <property type="nucleotide sequence ID" value="NZ_JAOQJQ010000005.1"/>
</dbReference>
<proteinExistence type="predicted"/>
<reference evidence="1 2" key="1">
    <citation type="journal article" date="2021" name="ISME Commun">
        <title>Automated analysis of genomic sequences facilitates high-throughput and comprehensive description of bacteria.</title>
        <authorList>
            <person name="Hitch T.C.A."/>
        </authorList>
    </citation>
    <scope>NUCLEOTIDE SEQUENCE [LARGE SCALE GENOMIC DNA]</scope>
    <source>
        <strain evidence="1 2">Sanger_109</strain>
    </source>
</reference>
<dbReference type="EMBL" id="JAOQJQ010000005">
    <property type="protein sequence ID" value="MCU6763078.1"/>
    <property type="molecule type" value="Genomic_DNA"/>
</dbReference>
<evidence type="ECO:0000313" key="2">
    <source>
        <dbReference type="Proteomes" id="UP001652442"/>
    </source>
</evidence>
<comment type="caution">
    <text evidence="1">The sequence shown here is derived from an EMBL/GenBank/DDBJ whole genome shotgun (WGS) entry which is preliminary data.</text>
</comment>